<dbReference type="KEGG" id="ppr:PBPRB0624"/>
<protein>
    <submittedName>
        <fullName evidence="2">Uncharacterized protein</fullName>
    </submittedName>
</protein>
<proteinExistence type="predicted"/>
<keyword evidence="1" id="KW-0812">Transmembrane</keyword>
<dbReference type="Proteomes" id="UP000000593">
    <property type="component" value="Chromosome 2"/>
</dbReference>
<keyword evidence="1" id="KW-0472">Membrane</keyword>
<dbReference type="HOGENOM" id="CLU_1309180_0_0_6"/>
<dbReference type="STRING" id="298386.PBPRB0624"/>
<reference evidence="3" key="1">
    <citation type="journal article" date="2005" name="Science">
        <title>Life at depth: Photobacterium profundum genome sequence and expression analysis.</title>
        <authorList>
            <person name="Vezzi A."/>
            <person name="Campanaro S."/>
            <person name="D'Angelo M."/>
            <person name="Simonato F."/>
            <person name="Vitulo N."/>
            <person name="Lauro F.M."/>
            <person name="Cestaro A."/>
            <person name="Malacrida G."/>
            <person name="Simionati B."/>
            <person name="Cannata N."/>
            <person name="Romualdi C."/>
            <person name="Bartlett D.H."/>
            <person name="Valle G."/>
        </authorList>
    </citation>
    <scope>NUCLEOTIDE SEQUENCE [LARGE SCALE GENOMIC DNA]</scope>
    <source>
        <strain evidence="3">ATCC BAA-1253 / SS9</strain>
    </source>
</reference>
<feature type="transmembrane region" description="Helical" evidence="1">
    <location>
        <begin position="61"/>
        <end position="78"/>
    </location>
</feature>
<organism evidence="2 3">
    <name type="scientific">Photobacterium profundum (strain SS9)</name>
    <dbReference type="NCBI Taxonomy" id="298386"/>
    <lineage>
        <taxon>Bacteria</taxon>
        <taxon>Pseudomonadati</taxon>
        <taxon>Pseudomonadota</taxon>
        <taxon>Gammaproteobacteria</taxon>
        <taxon>Vibrionales</taxon>
        <taxon>Vibrionaceae</taxon>
        <taxon>Photobacterium</taxon>
    </lineage>
</organism>
<dbReference type="EMBL" id="CR378677">
    <property type="protein sequence ID" value="CAG22497.1"/>
    <property type="molecule type" value="Genomic_DNA"/>
</dbReference>
<evidence type="ECO:0000313" key="3">
    <source>
        <dbReference type="Proteomes" id="UP000000593"/>
    </source>
</evidence>
<dbReference type="AlphaFoldDB" id="Q6LJN3"/>
<dbReference type="RefSeq" id="WP_011220714.1">
    <property type="nucleotide sequence ID" value="NC_006371.1"/>
</dbReference>
<accession>Q6LJN3</accession>
<evidence type="ECO:0000313" key="2">
    <source>
        <dbReference type="EMBL" id="CAG22497.1"/>
    </source>
</evidence>
<keyword evidence="3" id="KW-1185">Reference proteome</keyword>
<gene>
    <name evidence="2" type="ordered locus">PBPRB0624</name>
</gene>
<name>Q6LJN3_PHOPR</name>
<sequence>MKPNFYSYQLTKEFIETVKANPTVAATDELKDGQFNEIESSKNQLNWDAPFYGPTKYMKHIVGLLGFLFMYGVGGLYKDNWGNVIPAWDAYYFAFLISALFMGFIGWVTFAEFLFFYRFDDKAMASKRYKNEPDFLFKLGRVVGWVGSITCVVLALFFGPAIFIGAGGFALMSFYLTNVKNQVFRDDKEHIYMKKFQVLIYIFTMIRCKK</sequence>
<feature type="transmembrane region" description="Helical" evidence="1">
    <location>
        <begin position="90"/>
        <end position="117"/>
    </location>
</feature>
<keyword evidence="1" id="KW-1133">Transmembrane helix</keyword>
<evidence type="ECO:0000256" key="1">
    <source>
        <dbReference type="SAM" id="Phobius"/>
    </source>
</evidence>
<dbReference type="eggNOG" id="ENOG5031Z1G">
    <property type="taxonomic scope" value="Bacteria"/>
</dbReference>
<feature type="transmembrane region" description="Helical" evidence="1">
    <location>
        <begin position="138"/>
        <end position="171"/>
    </location>
</feature>